<protein>
    <submittedName>
        <fullName evidence="1">Uncharacterized protein</fullName>
    </submittedName>
</protein>
<accession>A0A150PSH0</accession>
<comment type="caution">
    <text evidence="1">The sequence shown here is derived from an EMBL/GenBank/DDBJ whole genome shotgun (WGS) entry which is preliminary data.</text>
</comment>
<dbReference type="AlphaFoldDB" id="A0A150PSH0"/>
<sequence>MGFWPFGGREAANVERASQEVTAAARGGTVRAKLTLFFKEPQTQSAADRAVERCAQIAASLLR</sequence>
<proteinExistence type="predicted"/>
<evidence type="ECO:0000313" key="2">
    <source>
        <dbReference type="Proteomes" id="UP000075420"/>
    </source>
</evidence>
<feature type="non-terminal residue" evidence="1">
    <location>
        <position position="63"/>
    </location>
</feature>
<dbReference type="Proteomes" id="UP000075420">
    <property type="component" value="Unassembled WGS sequence"/>
</dbReference>
<dbReference type="EMBL" id="JELY01000707">
    <property type="protein sequence ID" value="KYF58426.1"/>
    <property type="molecule type" value="Genomic_DNA"/>
</dbReference>
<gene>
    <name evidence="1" type="ORF">BE08_34810</name>
</gene>
<evidence type="ECO:0000313" key="1">
    <source>
        <dbReference type="EMBL" id="KYF58426.1"/>
    </source>
</evidence>
<name>A0A150PSH0_SORCE</name>
<organism evidence="1 2">
    <name type="scientific">Sorangium cellulosum</name>
    <name type="common">Polyangium cellulosum</name>
    <dbReference type="NCBI Taxonomy" id="56"/>
    <lineage>
        <taxon>Bacteria</taxon>
        <taxon>Pseudomonadati</taxon>
        <taxon>Myxococcota</taxon>
        <taxon>Polyangia</taxon>
        <taxon>Polyangiales</taxon>
        <taxon>Polyangiaceae</taxon>
        <taxon>Sorangium</taxon>
    </lineage>
</organism>
<reference evidence="1 2" key="1">
    <citation type="submission" date="2014-02" db="EMBL/GenBank/DDBJ databases">
        <title>The small core and large imbalanced accessory genome model reveals a collaborative survival strategy of Sorangium cellulosum strains in nature.</title>
        <authorList>
            <person name="Han K."/>
            <person name="Peng R."/>
            <person name="Blom J."/>
            <person name="Li Y.-Z."/>
        </authorList>
    </citation>
    <scope>NUCLEOTIDE SEQUENCE [LARGE SCALE GENOMIC DNA]</scope>
    <source>
        <strain evidence="1 2">So0157-25</strain>
    </source>
</reference>